<reference evidence="1 2" key="1">
    <citation type="submission" date="2015-03" db="EMBL/GenBank/DDBJ databases">
        <authorList>
            <person name="Radwan O."/>
            <person name="Al-Naeli F.A."/>
            <person name="Rendon G.A."/>
            <person name="Fields C."/>
        </authorList>
    </citation>
    <scope>NUCLEOTIDE SEQUENCE [LARGE SCALE GENOMIC DNA]</scope>
    <source>
        <strain evidence="1">CR-DP1</strain>
    </source>
</reference>
<accession>A0A0F4ZDA0</accession>
<dbReference type="SUPFAM" id="SSF55144">
    <property type="entry name" value="LigT-like"/>
    <property type="match status" value="1"/>
</dbReference>
<dbReference type="EMBL" id="LAEV01001255">
    <property type="protein sequence ID" value="KKA28594.1"/>
    <property type="molecule type" value="Genomic_DNA"/>
</dbReference>
<dbReference type="AlphaFoldDB" id="A0A0F4ZDA0"/>
<evidence type="ECO:0000313" key="2">
    <source>
        <dbReference type="Proteomes" id="UP000033483"/>
    </source>
</evidence>
<dbReference type="PROSITE" id="PS51257">
    <property type="entry name" value="PROKAR_LIPOPROTEIN"/>
    <property type="match status" value="1"/>
</dbReference>
<name>A0A0F4ZDA0_9PEZI</name>
<gene>
    <name evidence="1" type="ORF">TD95_003936</name>
</gene>
<keyword evidence="2" id="KW-1185">Reference proteome</keyword>
<organism evidence="1 2">
    <name type="scientific">Thielaviopsis punctulata</name>
    <dbReference type="NCBI Taxonomy" id="72032"/>
    <lineage>
        <taxon>Eukaryota</taxon>
        <taxon>Fungi</taxon>
        <taxon>Dikarya</taxon>
        <taxon>Ascomycota</taxon>
        <taxon>Pezizomycotina</taxon>
        <taxon>Sordariomycetes</taxon>
        <taxon>Hypocreomycetidae</taxon>
        <taxon>Microascales</taxon>
        <taxon>Ceratocystidaceae</taxon>
        <taxon>Thielaviopsis</taxon>
    </lineage>
</organism>
<protein>
    <recommendedName>
        <fullName evidence="3">RNA ligase/cyclic nucleotide phosphodiesterase</fullName>
    </recommendedName>
</protein>
<evidence type="ECO:0000313" key="1">
    <source>
        <dbReference type="EMBL" id="KKA28594.1"/>
    </source>
</evidence>
<proteinExistence type="predicted"/>
<dbReference type="Proteomes" id="UP000033483">
    <property type="component" value="Unassembled WGS sequence"/>
</dbReference>
<sequence>MPDSRPNDFIADLSGLPSSTISTDSNPFNAFITACNNDLTTIRNAYESHRTKRNAAQAETFLRPGAQLAPDTILRDLLARRAVDERNCLVIWARPPAHILALAQKVQAKMTAILPDSWQHWLMPLHNMHLTVVEAAFSQTPAEIHALVARLRPHLPPIAHYTTTHRARLVRPYVSMDTSAFALSFLPAAGEPELSTQPPPGSATGCAPMSAAAAPVCAGDAYTYHHLRRDVYALVAQAGVQPAARYQVPSAHITLGRFVGATGESIGAEEARAFVRAVEEINQWLAATYAANNDPVETAEWIIGQERGLDVRYGPVWYGGGKSLIVGEGF</sequence>
<dbReference type="InterPro" id="IPR009097">
    <property type="entry name" value="Cyclic_Pdiesterase"/>
</dbReference>
<comment type="caution">
    <text evidence="1">The sequence shown here is derived from an EMBL/GenBank/DDBJ whole genome shotgun (WGS) entry which is preliminary data.</text>
</comment>
<evidence type="ECO:0008006" key="3">
    <source>
        <dbReference type="Google" id="ProtNLM"/>
    </source>
</evidence>
<dbReference type="OrthoDB" id="2967263at2759"/>